<sequence>MSCDLSDPTISPAYEAVVNDQGANWLLLGYRDSEDSVFLYATGEGGLEELKSHLSNEVLYGYLKFEDRFVFITYISDEISGMRRARAFVHGKQIVTVFNKYDVYLTASNLVDLTDGNIRAHFRPKSTEPKTQSPIEDTATTLEPKEPAPEEMSNEHSLAAVEVPEEMPGAAVEPIAAPELQAPSAPIDKEEVRENVPAADETPPYVELEETPPVKEPIEGEPERKSPTSLQSTQAEEILKAEIKKREALMSQVIDCESAGNVGKSLMLD</sequence>
<evidence type="ECO:0000313" key="3">
    <source>
        <dbReference type="EMBL" id="ORY07458.1"/>
    </source>
</evidence>
<accession>A0A1Y1ZB15</accession>
<dbReference type="Proteomes" id="UP000193498">
    <property type="component" value="Unassembled WGS sequence"/>
</dbReference>
<name>A0A1Y1ZB15_9FUNG</name>
<comment type="caution">
    <text evidence="3">The sequence shown here is derived from an EMBL/GenBank/DDBJ whole genome shotgun (WGS) entry which is preliminary data.</text>
</comment>
<dbReference type="STRING" id="1314790.A0A1Y1ZB15"/>
<dbReference type="GO" id="GO:0030864">
    <property type="term" value="C:cortical actin cytoskeleton"/>
    <property type="evidence" value="ECO:0007669"/>
    <property type="project" value="TreeGrafter"/>
</dbReference>
<dbReference type="GO" id="GO:0005884">
    <property type="term" value="C:actin filament"/>
    <property type="evidence" value="ECO:0007669"/>
    <property type="project" value="TreeGrafter"/>
</dbReference>
<evidence type="ECO:0000313" key="4">
    <source>
        <dbReference type="Proteomes" id="UP000193498"/>
    </source>
</evidence>
<feature type="domain" description="ADF-H" evidence="2">
    <location>
        <begin position="2"/>
        <end position="123"/>
    </location>
</feature>
<feature type="compositionally biased region" description="Polar residues" evidence="1">
    <location>
        <begin position="129"/>
        <end position="141"/>
    </location>
</feature>
<dbReference type="PANTHER" id="PTHR10829">
    <property type="entry name" value="CORTACTIN AND DREBRIN"/>
    <property type="match status" value="1"/>
</dbReference>
<dbReference type="AlphaFoldDB" id="A0A1Y1ZB15"/>
<evidence type="ECO:0000259" key="2">
    <source>
        <dbReference type="PROSITE" id="PS51263"/>
    </source>
</evidence>
<dbReference type="GO" id="GO:0030833">
    <property type="term" value="P:regulation of actin filament polymerization"/>
    <property type="evidence" value="ECO:0007669"/>
    <property type="project" value="TreeGrafter"/>
</dbReference>
<dbReference type="PROSITE" id="PS51263">
    <property type="entry name" value="ADF_H"/>
    <property type="match status" value="1"/>
</dbReference>
<dbReference type="PANTHER" id="PTHR10829:SF25">
    <property type="entry name" value="DREBRIN-LIKE PROTEIN"/>
    <property type="match status" value="1"/>
</dbReference>
<evidence type="ECO:0000256" key="1">
    <source>
        <dbReference type="SAM" id="MobiDB-lite"/>
    </source>
</evidence>
<proteinExistence type="predicted"/>
<dbReference type="EMBL" id="MCFE01000008">
    <property type="protein sequence ID" value="ORY07458.1"/>
    <property type="molecule type" value="Genomic_DNA"/>
</dbReference>
<dbReference type="InterPro" id="IPR002108">
    <property type="entry name" value="ADF-H"/>
</dbReference>
<dbReference type="CDD" id="cd11282">
    <property type="entry name" value="ADF_coactosin_like"/>
    <property type="match status" value="1"/>
</dbReference>
<dbReference type="InterPro" id="IPR029006">
    <property type="entry name" value="ADF-H/Gelsolin-like_dom_sf"/>
</dbReference>
<dbReference type="Gene3D" id="3.40.20.10">
    <property type="entry name" value="Severin"/>
    <property type="match status" value="1"/>
</dbReference>
<dbReference type="Pfam" id="PF00241">
    <property type="entry name" value="Cofilin_ADF"/>
    <property type="match status" value="1"/>
</dbReference>
<reference evidence="3 4" key="1">
    <citation type="submission" date="2016-07" db="EMBL/GenBank/DDBJ databases">
        <title>Pervasive Adenine N6-methylation of Active Genes in Fungi.</title>
        <authorList>
            <consortium name="DOE Joint Genome Institute"/>
            <person name="Mondo S.J."/>
            <person name="Dannebaum R.O."/>
            <person name="Kuo R.C."/>
            <person name="Labutti K."/>
            <person name="Haridas S."/>
            <person name="Kuo A."/>
            <person name="Salamov A."/>
            <person name="Ahrendt S.R."/>
            <person name="Lipzen A."/>
            <person name="Sullivan W."/>
            <person name="Andreopoulos W.B."/>
            <person name="Clum A."/>
            <person name="Lindquist E."/>
            <person name="Daum C."/>
            <person name="Ramamoorthy G.K."/>
            <person name="Gryganskyi A."/>
            <person name="Culley D."/>
            <person name="Magnuson J.K."/>
            <person name="James T.Y."/>
            <person name="O'Malley M.A."/>
            <person name="Stajich J.E."/>
            <person name="Spatafora J.W."/>
            <person name="Visel A."/>
            <person name="Grigoriev I.V."/>
        </authorList>
    </citation>
    <scope>NUCLEOTIDE SEQUENCE [LARGE SCALE GENOMIC DNA]</scope>
    <source>
        <strain evidence="3 4">CBS 931.73</strain>
    </source>
</reference>
<protein>
    <submittedName>
        <fullName evidence="3">Actin depolymerizing protein</fullName>
    </submittedName>
</protein>
<dbReference type="OrthoDB" id="2123378at2759"/>
<dbReference type="SUPFAM" id="SSF55753">
    <property type="entry name" value="Actin depolymerizing proteins"/>
    <property type="match status" value="1"/>
</dbReference>
<organism evidence="3 4">
    <name type="scientific">Basidiobolus meristosporus CBS 931.73</name>
    <dbReference type="NCBI Taxonomy" id="1314790"/>
    <lineage>
        <taxon>Eukaryota</taxon>
        <taxon>Fungi</taxon>
        <taxon>Fungi incertae sedis</taxon>
        <taxon>Zoopagomycota</taxon>
        <taxon>Entomophthoromycotina</taxon>
        <taxon>Basidiobolomycetes</taxon>
        <taxon>Basidiobolales</taxon>
        <taxon>Basidiobolaceae</taxon>
        <taxon>Basidiobolus</taxon>
    </lineage>
</organism>
<feature type="region of interest" description="Disordered" evidence="1">
    <location>
        <begin position="177"/>
        <end position="234"/>
    </location>
</feature>
<gene>
    <name evidence="3" type="ORF">K493DRAFT_295469</name>
</gene>
<dbReference type="GO" id="GO:0051015">
    <property type="term" value="F:actin filament binding"/>
    <property type="evidence" value="ECO:0007669"/>
    <property type="project" value="TreeGrafter"/>
</dbReference>
<feature type="region of interest" description="Disordered" evidence="1">
    <location>
        <begin position="121"/>
        <end position="156"/>
    </location>
</feature>
<keyword evidence="4" id="KW-1185">Reference proteome</keyword>
<dbReference type="InParanoid" id="A0A1Y1ZB15"/>
<feature type="compositionally biased region" description="Basic and acidic residues" evidence="1">
    <location>
        <begin position="212"/>
        <end position="226"/>
    </location>
</feature>